<dbReference type="Gene3D" id="3.40.50.300">
    <property type="entry name" value="P-loop containing nucleotide triphosphate hydrolases"/>
    <property type="match status" value="1"/>
</dbReference>
<reference evidence="3" key="1">
    <citation type="journal article" date="2019" name="Int. J. Syst. Evol. Microbiol.">
        <title>The Global Catalogue of Microorganisms (GCM) 10K type strain sequencing project: providing services to taxonomists for standard genome sequencing and annotation.</title>
        <authorList>
            <consortium name="The Broad Institute Genomics Platform"/>
            <consortium name="The Broad Institute Genome Sequencing Center for Infectious Disease"/>
            <person name="Wu L."/>
            <person name="Ma J."/>
        </authorList>
    </citation>
    <scope>NUCLEOTIDE SEQUENCE [LARGE SCALE GENOMIC DNA]</scope>
    <source>
        <strain evidence="3">CCUG 54950</strain>
    </source>
</reference>
<dbReference type="InterPro" id="IPR027417">
    <property type="entry name" value="P-loop_NTPase"/>
</dbReference>
<dbReference type="GO" id="GO:0005524">
    <property type="term" value="F:ATP binding"/>
    <property type="evidence" value="ECO:0007669"/>
    <property type="project" value="UniProtKB-KW"/>
</dbReference>
<dbReference type="SUPFAM" id="SSF52540">
    <property type="entry name" value="P-loop containing nucleoside triphosphate hydrolases"/>
    <property type="match status" value="1"/>
</dbReference>
<keyword evidence="2" id="KW-0547">Nucleotide-binding</keyword>
<sequence>MHISTETTESGACQSVTQPSYKCAICQDSEFVIEQRPGKVTLSDGTVNEILQDVAVSCKCREKRRIERLLKSSQITDEFKKMTFGNFVTSDKPAVIQEMYAKAYRYVQEFGKEQGTHNSCCFLGQPGAGKTHLLAAVTNNLLARGIAVQYFPWVEGTDELKSDLEAAKDKIYQMQRVPVLFVDDLFKGRDKPTNWQTEMIFGIINYRYLNKLPMLVCSERTIAELCAFDEAAASRLVEMSRDYTVVIKRDITLNNRLPKEI</sequence>
<gene>
    <name evidence="2" type="ORF">ACFSC9_00535</name>
</gene>
<dbReference type="InterPro" id="IPR013317">
    <property type="entry name" value="DnaA_dom"/>
</dbReference>
<dbReference type="EMBL" id="JBHUEH010000003">
    <property type="protein sequence ID" value="MFD1884007.1"/>
    <property type="molecule type" value="Genomic_DNA"/>
</dbReference>
<keyword evidence="2" id="KW-0067">ATP-binding</keyword>
<comment type="caution">
    <text evidence="2">The sequence shown here is derived from an EMBL/GenBank/DDBJ whole genome shotgun (WGS) entry which is preliminary data.</text>
</comment>
<name>A0ABW4RCN4_9BACL</name>
<dbReference type="NCBIfam" id="NF005378">
    <property type="entry name" value="PRK06921.1"/>
    <property type="match status" value="1"/>
</dbReference>
<dbReference type="Pfam" id="PF00308">
    <property type="entry name" value="Bac_DnaA"/>
    <property type="match status" value="1"/>
</dbReference>
<keyword evidence="3" id="KW-1185">Reference proteome</keyword>
<organism evidence="2 3">
    <name type="scientific">Paenibacillus wenxiniae</name>
    <dbReference type="NCBI Taxonomy" id="1636843"/>
    <lineage>
        <taxon>Bacteria</taxon>
        <taxon>Bacillati</taxon>
        <taxon>Bacillota</taxon>
        <taxon>Bacilli</taxon>
        <taxon>Bacillales</taxon>
        <taxon>Paenibacillaceae</taxon>
        <taxon>Paenibacillus</taxon>
    </lineage>
</organism>
<evidence type="ECO:0000313" key="2">
    <source>
        <dbReference type="EMBL" id="MFD1884007.1"/>
    </source>
</evidence>
<dbReference type="PANTHER" id="PTHR30050">
    <property type="entry name" value="CHROMOSOMAL REPLICATION INITIATOR PROTEIN DNAA"/>
    <property type="match status" value="1"/>
</dbReference>
<dbReference type="PANTHER" id="PTHR30050:SF10">
    <property type="entry name" value="PHAGE-LIKE ELEMENT PBSX PROTEIN XKDC"/>
    <property type="match status" value="1"/>
</dbReference>
<evidence type="ECO:0000259" key="1">
    <source>
        <dbReference type="Pfam" id="PF00308"/>
    </source>
</evidence>
<protein>
    <submittedName>
        <fullName evidence="2">ATP-binding protein</fullName>
    </submittedName>
</protein>
<feature type="domain" description="Chromosomal replication initiator protein DnaA ATPAse" evidence="1">
    <location>
        <begin position="81"/>
        <end position="236"/>
    </location>
</feature>
<accession>A0ABW4RCN4</accession>
<dbReference type="CDD" id="cd00009">
    <property type="entry name" value="AAA"/>
    <property type="match status" value="1"/>
</dbReference>
<proteinExistence type="predicted"/>
<dbReference type="RefSeq" id="WP_347327439.1">
    <property type="nucleotide sequence ID" value="NZ_JBCGUH010000030.1"/>
</dbReference>
<dbReference type="Proteomes" id="UP001597233">
    <property type="component" value="Unassembled WGS sequence"/>
</dbReference>
<evidence type="ECO:0000313" key="3">
    <source>
        <dbReference type="Proteomes" id="UP001597233"/>
    </source>
</evidence>